<name>A0A8H3MAL8_9GLOM</name>
<accession>A0A8H3MAL8</accession>
<dbReference type="Proteomes" id="UP000615446">
    <property type="component" value="Unassembled WGS sequence"/>
</dbReference>
<organism evidence="1 2">
    <name type="scientific">Rhizophagus clarus</name>
    <dbReference type="NCBI Taxonomy" id="94130"/>
    <lineage>
        <taxon>Eukaryota</taxon>
        <taxon>Fungi</taxon>
        <taxon>Fungi incertae sedis</taxon>
        <taxon>Mucoromycota</taxon>
        <taxon>Glomeromycotina</taxon>
        <taxon>Glomeromycetes</taxon>
        <taxon>Glomerales</taxon>
        <taxon>Glomeraceae</taxon>
        <taxon>Rhizophagus</taxon>
    </lineage>
</organism>
<dbReference type="EMBL" id="BLAL01000281">
    <property type="protein sequence ID" value="GES99433.1"/>
    <property type="molecule type" value="Genomic_DNA"/>
</dbReference>
<gene>
    <name evidence="1" type="ORF">RCL2_002593800</name>
</gene>
<dbReference type="OrthoDB" id="10504881at2759"/>
<sequence length="78" mass="8471">MSIIVVLTRSFAIKSGECSLSMSFTKNIDVGTNKIGLEAQSYEANCESIRSASCVLSKQPQVNASKLIFNLKNHEDSS</sequence>
<dbReference type="AlphaFoldDB" id="A0A8H3MAL8"/>
<comment type="caution">
    <text evidence="1">The sequence shown here is derived from an EMBL/GenBank/DDBJ whole genome shotgun (WGS) entry which is preliminary data.</text>
</comment>
<evidence type="ECO:0000313" key="1">
    <source>
        <dbReference type="EMBL" id="GES99433.1"/>
    </source>
</evidence>
<proteinExistence type="predicted"/>
<evidence type="ECO:0000313" key="2">
    <source>
        <dbReference type="Proteomes" id="UP000615446"/>
    </source>
</evidence>
<reference evidence="1" key="1">
    <citation type="submission" date="2019-10" db="EMBL/GenBank/DDBJ databases">
        <title>Conservation and host-specific expression of non-tandemly repeated heterogenous ribosome RNA gene in arbuscular mycorrhizal fungi.</title>
        <authorList>
            <person name="Maeda T."/>
            <person name="Kobayashi Y."/>
            <person name="Nakagawa T."/>
            <person name="Ezawa T."/>
            <person name="Yamaguchi K."/>
            <person name="Bino T."/>
            <person name="Nishimoto Y."/>
            <person name="Shigenobu S."/>
            <person name="Kawaguchi M."/>
        </authorList>
    </citation>
    <scope>NUCLEOTIDE SEQUENCE</scope>
    <source>
        <strain evidence="1">HR1</strain>
    </source>
</reference>
<protein>
    <submittedName>
        <fullName evidence="1">Uncharacterized protein</fullName>
    </submittedName>
</protein>